<gene>
    <name evidence="9" type="ORF">GGR23_002464</name>
</gene>
<keyword evidence="10" id="KW-1185">Reference proteome</keyword>
<name>A0A7W6J5Q2_9HYPH</name>
<evidence type="ECO:0000256" key="3">
    <source>
        <dbReference type="ARBA" id="ARBA00022692"/>
    </source>
</evidence>
<feature type="transmembrane region" description="Helical" evidence="6">
    <location>
        <begin position="21"/>
        <end position="43"/>
    </location>
</feature>
<evidence type="ECO:0000313" key="10">
    <source>
        <dbReference type="Proteomes" id="UP000528286"/>
    </source>
</evidence>
<feature type="transmembrane region" description="Helical" evidence="6">
    <location>
        <begin position="727"/>
        <end position="746"/>
    </location>
</feature>
<evidence type="ECO:0000256" key="6">
    <source>
        <dbReference type="SAM" id="Phobius"/>
    </source>
</evidence>
<dbReference type="InterPro" id="IPR038766">
    <property type="entry name" value="Membrane_comp_ABC_pdt"/>
</dbReference>
<dbReference type="EMBL" id="JACIEZ010000004">
    <property type="protein sequence ID" value="MBB4065263.1"/>
    <property type="molecule type" value="Genomic_DNA"/>
</dbReference>
<proteinExistence type="predicted"/>
<comment type="caution">
    <text evidence="9">The sequence shown here is derived from an EMBL/GenBank/DDBJ whole genome shotgun (WGS) entry which is preliminary data.</text>
</comment>
<evidence type="ECO:0000259" key="7">
    <source>
        <dbReference type="Pfam" id="PF02687"/>
    </source>
</evidence>
<evidence type="ECO:0000256" key="4">
    <source>
        <dbReference type="ARBA" id="ARBA00022989"/>
    </source>
</evidence>
<dbReference type="PANTHER" id="PTHR30287:SF1">
    <property type="entry name" value="INNER MEMBRANE PROTEIN"/>
    <property type="match status" value="1"/>
</dbReference>
<feature type="transmembrane region" description="Helical" evidence="6">
    <location>
        <begin position="408"/>
        <end position="427"/>
    </location>
</feature>
<dbReference type="Pfam" id="PF12704">
    <property type="entry name" value="MacB_PCD"/>
    <property type="match status" value="1"/>
</dbReference>
<dbReference type="InterPro" id="IPR025857">
    <property type="entry name" value="MacB_PCD"/>
</dbReference>
<feature type="domain" description="MacB-like periplasmic core" evidence="8">
    <location>
        <begin position="27"/>
        <end position="234"/>
    </location>
</feature>
<sequence>MNLRNGFLSLAFRFALREMRGGLRGFVIFIACIALGTGAIAAINSVSATVRQTMESEGRQLLAGDIRFELTNRQGKSEELAYLEKLGPVSRSTTMRSMVRRSDGNDQALAEIKAVDGRYPLYGTVSIEPGMALDRALAADASGLFGAVAQRSLLDRLGLSVGDSVLLGNATIRISGVLTNEPDAVSEGFGFAPRLLLAEDALKASGLVQLGSLAKEAYRIRLPDNADPVEVGKKANAAFPDAGWAIRNSSNAAPSLAENIDRFTQFLTLVGLTALIVGGVGIGNAVRAYLDSKRSTIATFKCLGAPGNLISAIYFIQVMLMALVGILIGLTIGILAPLAAMPYLATILPVDPGFRLFPDALALATGFGLLITATFSILPIGLSRRVSAVTLFRDGETASGRRPSLREVLLLALALLALAGLAIATAADQRIAINALVAIAAGFVALRLVGKAVAVLARQMPHPKSPALRLAIGNIHRPGALTGPVVLSLGLGLALLVGLSLIDVNLRTQLTGRLAAQAPNFFFLDIQSRDREAFSRLISSRVPQGKIQSVPMQRGRIVALNGIDVSKVTVAPEAKWVLNGDRGITYSQTIPSNSRLAEGEWWPENYAGKPLVSFSREEARQLGLKLGDTVTVNVLGRRLTATIASLRTVEWDSMSINFVMVFSPNTFKGAPHAWLATVTEPGMTAEQERAVMRAAATQYPAVTSVRVKDALDTVAELTGQLANAIRAAAAIALITSVLVLAGALAAGNRARLHDAVVLKTLGATRWMLIRTYTAEYGILGLATALFAAGAGGVSAWYVIARIMKLPFAFDAQTLFTTLALGLVITIGIGLLGTWRILGQKAAPHLREL</sequence>
<feature type="transmembrane region" description="Helical" evidence="6">
    <location>
        <begin position="811"/>
        <end position="837"/>
    </location>
</feature>
<evidence type="ECO:0000256" key="1">
    <source>
        <dbReference type="ARBA" id="ARBA00004651"/>
    </source>
</evidence>
<protein>
    <submittedName>
        <fullName evidence="9">Putative ABC transport system permease protein</fullName>
    </submittedName>
</protein>
<dbReference type="PANTHER" id="PTHR30287">
    <property type="entry name" value="MEMBRANE COMPONENT OF PREDICTED ABC SUPERFAMILY METABOLITE UPTAKE TRANSPORTER"/>
    <property type="match status" value="1"/>
</dbReference>
<evidence type="ECO:0000256" key="5">
    <source>
        <dbReference type="ARBA" id="ARBA00023136"/>
    </source>
</evidence>
<feature type="transmembrane region" description="Helical" evidence="6">
    <location>
        <begin position="311"/>
        <end position="340"/>
    </location>
</feature>
<accession>A0A7W6J5Q2</accession>
<feature type="transmembrane region" description="Helical" evidence="6">
    <location>
        <begin position="776"/>
        <end position="799"/>
    </location>
</feature>
<dbReference type="GO" id="GO:0005886">
    <property type="term" value="C:plasma membrane"/>
    <property type="evidence" value="ECO:0007669"/>
    <property type="project" value="UniProtKB-SubCell"/>
</dbReference>
<feature type="transmembrane region" description="Helical" evidence="6">
    <location>
        <begin position="266"/>
        <end position="290"/>
    </location>
</feature>
<keyword evidence="4 6" id="KW-1133">Transmembrane helix</keyword>
<evidence type="ECO:0000256" key="2">
    <source>
        <dbReference type="ARBA" id="ARBA00022475"/>
    </source>
</evidence>
<organism evidence="9 10">
    <name type="scientific">Gellertiella hungarica</name>
    <dbReference type="NCBI Taxonomy" id="1572859"/>
    <lineage>
        <taxon>Bacteria</taxon>
        <taxon>Pseudomonadati</taxon>
        <taxon>Pseudomonadota</taxon>
        <taxon>Alphaproteobacteria</taxon>
        <taxon>Hyphomicrobiales</taxon>
        <taxon>Rhizobiaceae</taxon>
        <taxon>Gellertiella</taxon>
    </lineage>
</organism>
<dbReference type="RefSeq" id="WP_183366560.1">
    <property type="nucleotide sequence ID" value="NZ_JACIEZ010000004.1"/>
</dbReference>
<feature type="transmembrane region" description="Helical" evidence="6">
    <location>
        <begin position="360"/>
        <end position="382"/>
    </location>
</feature>
<evidence type="ECO:0000313" key="9">
    <source>
        <dbReference type="EMBL" id="MBB4065263.1"/>
    </source>
</evidence>
<evidence type="ECO:0000259" key="8">
    <source>
        <dbReference type="Pfam" id="PF12704"/>
    </source>
</evidence>
<keyword evidence="5 6" id="KW-0472">Membrane</keyword>
<keyword evidence="2" id="KW-1003">Cell membrane</keyword>
<feature type="domain" description="ABC3 transporter permease C-terminal" evidence="7">
    <location>
        <begin position="270"/>
        <end position="386"/>
    </location>
</feature>
<feature type="transmembrane region" description="Helical" evidence="6">
    <location>
        <begin position="478"/>
        <end position="502"/>
    </location>
</feature>
<feature type="transmembrane region" description="Helical" evidence="6">
    <location>
        <begin position="433"/>
        <end position="457"/>
    </location>
</feature>
<dbReference type="AlphaFoldDB" id="A0A7W6J5Q2"/>
<reference evidence="9 10" key="1">
    <citation type="submission" date="2020-08" db="EMBL/GenBank/DDBJ databases">
        <title>Genomic Encyclopedia of Type Strains, Phase IV (KMG-IV): sequencing the most valuable type-strain genomes for metagenomic binning, comparative biology and taxonomic classification.</title>
        <authorList>
            <person name="Goeker M."/>
        </authorList>
    </citation>
    <scope>NUCLEOTIDE SEQUENCE [LARGE SCALE GENOMIC DNA]</scope>
    <source>
        <strain evidence="9 10">DSM 29853</strain>
    </source>
</reference>
<dbReference type="InterPro" id="IPR003838">
    <property type="entry name" value="ABC3_permease_C"/>
</dbReference>
<feature type="domain" description="ABC3 transporter permease C-terminal" evidence="7">
    <location>
        <begin position="728"/>
        <end position="839"/>
    </location>
</feature>
<comment type="subcellular location">
    <subcellularLocation>
        <location evidence="1">Cell membrane</location>
        <topology evidence="1">Multi-pass membrane protein</topology>
    </subcellularLocation>
</comment>
<keyword evidence="3 6" id="KW-0812">Transmembrane</keyword>
<dbReference type="Pfam" id="PF02687">
    <property type="entry name" value="FtsX"/>
    <property type="match status" value="2"/>
</dbReference>
<dbReference type="Proteomes" id="UP000528286">
    <property type="component" value="Unassembled WGS sequence"/>
</dbReference>